<dbReference type="Proteomes" id="UP000182057">
    <property type="component" value="Unassembled WGS sequence"/>
</dbReference>
<dbReference type="AlphaFoldDB" id="A0A1D3UX41"/>
<reference evidence="2 3" key="1">
    <citation type="submission" date="2016-09" db="EMBL/GenBank/DDBJ databases">
        <authorList>
            <person name="Capua I."/>
            <person name="De Benedictis P."/>
            <person name="Joannis T."/>
            <person name="Lombin L.H."/>
            <person name="Cattoli G."/>
        </authorList>
    </citation>
    <scope>NUCLEOTIDE SEQUENCE [LARGE SCALE GENOMIC DNA]</scope>
    <source>
        <strain evidence="2 3">UB20</strain>
    </source>
</reference>
<proteinExistence type="predicted"/>
<keyword evidence="1" id="KW-0732">Signal</keyword>
<sequence length="167" mass="18681" precursor="true">MKLKRMFLYIAVLATMAWAWGCNEEDMQSTAAGASLKVYNIYNSGCLSNTRSEEAGNASSSLHETLRLKAVEDGRLQIAHDSAVYNCAAKMEIRVSQKGDQLWVKEEDVSKNSVRCLCPYNLKYEIPLRHGTYTIRINDGAAYTFTHHAATDTVIFLGLSMKNDLSF</sequence>
<dbReference type="OrthoDB" id="1078199at2"/>
<accession>A0A1D3UX41</accession>
<organism evidence="2 3">
    <name type="scientific">Tannerella forsythia</name>
    <name type="common">Bacteroides forsythus</name>
    <dbReference type="NCBI Taxonomy" id="28112"/>
    <lineage>
        <taxon>Bacteria</taxon>
        <taxon>Pseudomonadati</taxon>
        <taxon>Bacteroidota</taxon>
        <taxon>Bacteroidia</taxon>
        <taxon>Bacteroidales</taxon>
        <taxon>Tannerellaceae</taxon>
        <taxon>Tannerella</taxon>
    </lineage>
</organism>
<protein>
    <recommendedName>
        <fullName evidence="4">Lipoprotein</fullName>
    </recommendedName>
</protein>
<evidence type="ECO:0008006" key="4">
    <source>
        <dbReference type="Google" id="ProtNLM"/>
    </source>
</evidence>
<name>A0A1D3UX41_TANFO</name>
<feature type="chain" id="PRO_5010295993" description="Lipoprotein" evidence="1">
    <location>
        <begin position="20"/>
        <end position="167"/>
    </location>
</feature>
<dbReference type="RefSeq" id="WP_060828365.1">
    <property type="nucleotide sequence ID" value="NZ_CAUPTG010000009.1"/>
</dbReference>
<gene>
    <name evidence="2" type="ORF">TFUB20_02588</name>
</gene>
<evidence type="ECO:0000313" key="2">
    <source>
        <dbReference type="EMBL" id="SCQ24611.1"/>
    </source>
</evidence>
<dbReference type="EMBL" id="FMMM01000082">
    <property type="protein sequence ID" value="SCQ24611.1"/>
    <property type="molecule type" value="Genomic_DNA"/>
</dbReference>
<evidence type="ECO:0000256" key="1">
    <source>
        <dbReference type="SAM" id="SignalP"/>
    </source>
</evidence>
<feature type="signal peptide" evidence="1">
    <location>
        <begin position="1"/>
        <end position="19"/>
    </location>
</feature>
<evidence type="ECO:0000313" key="3">
    <source>
        <dbReference type="Proteomes" id="UP000182057"/>
    </source>
</evidence>